<evidence type="ECO:0000313" key="6">
    <source>
        <dbReference type="Proteomes" id="UP000286181"/>
    </source>
</evidence>
<name>A0A0M6WCY6_9FIRM</name>
<reference evidence="3 6" key="3">
    <citation type="submission" date="2018-08" db="EMBL/GenBank/DDBJ databases">
        <title>A genome reference for cultivated species of the human gut microbiota.</title>
        <authorList>
            <person name="Zou Y."/>
            <person name="Xue W."/>
            <person name="Luo G."/>
        </authorList>
    </citation>
    <scope>NUCLEOTIDE SEQUENCE [LARGE SCALE GENOMIC DNA]</scope>
    <source>
        <strain evidence="3 6">AF39-14AC</strain>
    </source>
</reference>
<dbReference type="InterPro" id="IPR008769">
    <property type="entry name" value="PhaF_PhaI"/>
</dbReference>
<reference evidence="2" key="2">
    <citation type="submission" date="2015-05" db="EMBL/GenBank/DDBJ databases">
        <authorList>
            <person name="Wang D.B."/>
            <person name="Wang M."/>
        </authorList>
    </citation>
    <scope>NUCLEOTIDE SEQUENCE [LARGE SCALE GENOMIC DNA]</scope>
    <source>
        <strain evidence="2">T1-815</strain>
    </source>
</reference>
<dbReference type="PANTHER" id="PTHR38664">
    <property type="entry name" value="SLR0058 PROTEIN"/>
    <property type="match status" value="1"/>
</dbReference>
<organism evidence="2 5">
    <name type="scientific">Agathobacter rectalis</name>
    <dbReference type="NCBI Taxonomy" id="39491"/>
    <lineage>
        <taxon>Bacteria</taxon>
        <taxon>Bacillati</taxon>
        <taxon>Bacillota</taxon>
        <taxon>Clostridia</taxon>
        <taxon>Lachnospirales</taxon>
        <taxon>Lachnospiraceae</taxon>
        <taxon>Agathobacter</taxon>
    </lineage>
</organism>
<dbReference type="RefSeq" id="WP_055061114.1">
    <property type="nucleotide sequence ID" value="NZ_CP100127.1"/>
</dbReference>
<reference evidence="4 7" key="5">
    <citation type="submission" date="2019-09" db="EMBL/GenBank/DDBJ databases">
        <title>Strain-level analysis of Eubacterium rectale using genomes from metagenomes.</title>
        <authorList>
            <person name="Karcher N."/>
            <person name="Segata N."/>
        </authorList>
    </citation>
    <scope>NUCLEOTIDE SEQUENCE [LARGE SCALE GENOMIC DNA]</scope>
    <source>
        <strain evidence="4 7">T3WBe13</strain>
    </source>
</reference>
<evidence type="ECO:0008006" key="8">
    <source>
        <dbReference type="Google" id="ProtNLM"/>
    </source>
</evidence>
<proteinExistence type="predicted"/>
<evidence type="ECO:0000256" key="1">
    <source>
        <dbReference type="SAM" id="MobiDB-lite"/>
    </source>
</evidence>
<dbReference type="AlphaFoldDB" id="A0A0M6WCY6"/>
<evidence type="ECO:0000313" key="5">
    <source>
        <dbReference type="Proteomes" id="UP000049472"/>
    </source>
</evidence>
<gene>
    <name evidence="3" type="ORF">DW038_10600</name>
    <name evidence="4" type="ORF">FYL31_06620</name>
    <name evidence="2" type="ORF">T1815_06601</name>
</gene>
<dbReference type="EMBL" id="VSTF01000005">
    <property type="protein sequence ID" value="TYL60412.1"/>
    <property type="molecule type" value="Genomic_DNA"/>
</dbReference>
<feature type="region of interest" description="Disordered" evidence="1">
    <location>
        <begin position="96"/>
        <end position="150"/>
    </location>
</feature>
<dbReference type="Proteomes" id="UP000049472">
    <property type="component" value="Unassembled WGS sequence"/>
</dbReference>
<feature type="compositionally biased region" description="Acidic residues" evidence="1">
    <location>
        <begin position="141"/>
        <end position="150"/>
    </location>
</feature>
<evidence type="ECO:0000313" key="7">
    <source>
        <dbReference type="Proteomes" id="UP000324327"/>
    </source>
</evidence>
<reference evidence="5" key="1">
    <citation type="submission" date="2015-05" db="EMBL/GenBank/DDBJ databases">
        <authorList>
            <consortium name="Pathogen Informatics"/>
        </authorList>
    </citation>
    <scope>NUCLEOTIDE SEQUENCE [LARGE SCALE GENOMIC DNA]</scope>
    <source>
        <strain evidence="5">T1-815</strain>
    </source>
</reference>
<protein>
    <recommendedName>
        <fullName evidence="8">Poly(Hydroxyalcanoate) granule associated protein (Phasin)</fullName>
    </recommendedName>
</protein>
<accession>A0A0M6WCY6</accession>
<feature type="compositionally biased region" description="Polar residues" evidence="1">
    <location>
        <begin position="118"/>
        <end position="135"/>
    </location>
</feature>
<keyword evidence="5" id="KW-1185">Reference proteome</keyword>
<reference evidence="4 7" key="4">
    <citation type="submission" date="2019-08" db="EMBL/GenBank/DDBJ databases">
        <authorList>
            <person name="Duncan S."/>
            <person name="Walker A."/>
        </authorList>
    </citation>
    <scope>NUCLEOTIDE SEQUENCE [LARGE SCALE GENOMIC DNA]</scope>
    <source>
        <strain evidence="4 7">T3WBe13</strain>
    </source>
</reference>
<dbReference type="PANTHER" id="PTHR38664:SF1">
    <property type="entry name" value="SLR0058 PROTEIN"/>
    <property type="match status" value="1"/>
</dbReference>
<dbReference type="Proteomes" id="UP000324327">
    <property type="component" value="Unassembled WGS sequence"/>
</dbReference>
<evidence type="ECO:0000313" key="2">
    <source>
        <dbReference type="EMBL" id="CRL33763.1"/>
    </source>
</evidence>
<evidence type="ECO:0000313" key="4">
    <source>
        <dbReference type="EMBL" id="TYL60412.1"/>
    </source>
</evidence>
<dbReference type="Proteomes" id="UP000286181">
    <property type="component" value="Unassembled WGS sequence"/>
</dbReference>
<evidence type="ECO:0000313" key="3">
    <source>
        <dbReference type="EMBL" id="RHL03314.1"/>
    </source>
</evidence>
<dbReference type="EMBL" id="CVRQ01000009">
    <property type="protein sequence ID" value="CRL33763.1"/>
    <property type="molecule type" value="Genomic_DNA"/>
</dbReference>
<sequence length="150" mass="16470">MERLTDGLKKILLAGIGTVAVTAEKSKEVLDEMVKRGELTVEQGKVLNQELKHNIKDTVKKNVNVSVKPQSPEELEELLDKMTPEQIQALKSKLAQMDEADVDQEADESVFEDEDIVTDTSADGKSASGGESQTVDIKIEAEDDKEESVN</sequence>
<dbReference type="EMBL" id="QROF01000009">
    <property type="protein sequence ID" value="RHL03314.1"/>
    <property type="molecule type" value="Genomic_DNA"/>
</dbReference>
<feature type="compositionally biased region" description="Acidic residues" evidence="1">
    <location>
        <begin position="98"/>
        <end position="117"/>
    </location>
</feature>